<reference evidence="1 2" key="1">
    <citation type="journal article" date="2013" name="Curr. Biol.">
        <title>The Genome of the Foraminiferan Reticulomyxa filosa.</title>
        <authorList>
            <person name="Glockner G."/>
            <person name="Hulsmann N."/>
            <person name="Schleicher M."/>
            <person name="Noegel A.A."/>
            <person name="Eichinger L."/>
            <person name="Gallinger C."/>
            <person name="Pawlowski J."/>
            <person name="Sierra R."/>
            <person name="Euteneuer U."/>
            <person name="Pillet L."/>
            <person name="Moustafa A."/>
            <person name="Platzer M."/>
            <person name="Groth M."/>
            <person name="Szafranski K."/>
            <person name="Schliwa M."/>
        </authorList>
    </citation>
    <scope>NUCLEOTIDE SEQUENCE [LARGE SCALE GENOMIC DNA]</scope>
</reference>
<feature type="non-terminal residue" evidence="1">
    <location>
        <position position="135"/>
    </location>
</feature>
<dbReference type="Proteomes" id="UP000023152">
    <property type="component" value="Unassembled WGS sequence"/>
</dbReference>
<accession>X6M5A0</accession>
<protein>
    <submittedName>
        <fullName evidence="1">Uncharacterized protein</fullName>
    </submittedName>
</protein>
<evidence type="ECO:0000313" key="2">
    <source>
        <dbReference type="Proteomes" id="UP000023152"/>
    </source>
</evidence>
<gene>
    <name evidence="1" type="ORF">RFI_28298</name>
</gene>
<dbReference type="AlphaFoldDB" id="X6M5A0"/>
<sequence length="135" mass="15983">MFFETEKLIESVVCSKYLRQHNSSLSCTIQCKMLEYNVALCATIYKSKMKANISKNIKNEIIFFSYVRKPLKELRIEQHRNKNKAVVRLTYTEKFSTDLNVVISNQIYKQKLILAQENKKNSKITIFHIEKKNQK</sequence>
<organism evidence="1 2">
    <name type="scientific">Reticulomyxa filosa</name>
    <dbReference type="NCBI Taxonomy" id="46433"/>
    <lineage>
        <taxon>Eukaryota</taxon>
        <taxon>Sar</taxon>
        <taxon>Rhizaria</taxon>
        <taxon>Retaria</taxon>
        <taxon>Foraminifera</taxon>
        <taxon>Monothalamids</taxon>
        <taxon>Reticulomyxidae</taxon>
        <taxon>Reticulomyxa</taxon>
    </lineage>
</organism>
<comment type="caution">
    <text evidence="1">The sequence shown here is derived from an EMBL/GenBank/DDBJ whole genome shotgun (WGS) entry which is preliminary data.</text>
</comment>
<dbReference type="EMBL" id="ASPP01024370">
    <property type="protein sequence ID" value="ETO09089.1"/>
    <property type="molecule type" value="Genomic_DNA"/>
</dbReference>
<keyword evidence="2" id="KW-1185">Reference proteome</keyword>
<proteinExistence type="predicted"/>
<name>X6M5A0_RETFI</name>
<evidence type="ECO:0000313" key="1">
    <source>
        <dbReference type="EMBL" id="ETO09089.1"/>
    </source>
</evidence>